<dbReference type="GO" id="GO:0005886">
    <property type="term" value="C:plasma membrane"/>
    <property type="evidence" value="ECO:0007669"/>
    <property type="project" value="TreeGrafter"/>
</dbReference>
<keyword evidence="4" id="KW-0963">Cytoplasm</keyword>
<dbReference type="InterPro" id="IPR001452">
    <property type="entry name" value="SH3_domain"/>
</dbReference>
<evidence type="ECO:0000256" key="2">
    <source>
        <dbReference type="ARBA" id="ARBA00004496"/>
    </source>
</evidence>
<organism evidence="9 10">
    <name type="scientific">Hypsibius exemplaris</name>
    <name type="common">Freshwater tardigrade</name>
    <dbReference type="NCBI Taxonomy" id="2072580"/>
    <lineage>
        <taxon>Eukaryota</taxon>
        <taxon>Metazoa</taxon>
        <taxon>Ecdysozoa</taxon>
        <taxon>Tardigrada</taxon>
        <taxon>Eutardigrada</taxon>
        <taxon>Parachela</taxon>
        <taxon>Hypsibioidea</taxon>
        <taxon>Hypsibiidae</taxon>
        <taxon>Hypsibius</taxon>
    </lineage>
</organism>
<proteinExistence type="predicted"/>
<dbReference type="Gene3D" id="1.20.1270.60">
    <property type="entry name" value="Arfaptin homology (AH) domain/BAR domain"/>
    <property type="match status" value="1"/>
</dbReference>
<accession>A0A1W0XEB5</accession>
<comment type="subcellular location">
    <subcellularLocation>
        <location evidence="2">Cytoplasm</location>
    </subcellularLocation>
    <subcellularLocation>
        <location evidence="1">Endomembrane system</location>
    </subcellularLocation>
</comment>
<evidence type="ECO:0000256" key="3">
    <source>
        <dbReference type="ARBA" id="ARBA00022443"/>
    </source>
</evidence>
<evidence type="ECO:0000256" key="5">
    <source>
        <dbReference type="ARBA" id="ARBA00023054"/>
    </source>
</evidence>
<dbReference type="GO" id="GO:0005737">
    <property type="term" value="C:cytoplasm"/>
    <property type="evidence" value="ECO:0007669"/>
    <property type="project" value="UniProtKB-SubCell"/>
</dbReference>
<dbReference type="PANTHER" id="PTHR46514">
    <property type="entry name" value="AMPHIPHYSIN"/>
    <property type="match status" value="1"/>
</dbReference>
<evidence type="ECO:0000256" key="6">
    <source>
        <dbReference type="ARBA" id="ARBA00023136"/>
    </source>
</evidence>
<feature type="region of interest" description="Disordered" evidence="7">
    <location>
        <begin position="255"/>
        <end position="350"/>
    </location>
</feature>
<dbReference type="InterPro" id="IPR004148">
    <property type="entry name" value="BAR_dom"/>
</dbReference>
<dbReference type="GO" id="GO:0005543">
    <property type="term" value="F:phospholipid binding"/>
    <property type="evidence" value="ECO:0007669"/>
    <property type="project" value="TreeGrafter"/>
</dbReference>
<dbReference type="InterPro" id="IPR036028">
    <property type="entry name" value="SH3-like_dom_sf"/>
</dbReference>
<name>A0A1W0XEB5_HYPEX</name>
<reference evidence="10" key="1">
    <citation type="submission" date="2017-01" db="EMBL/GenBank/DDBJ databases">
        <title>Comparative genomics of anhydrobiosis in the tardigrade Hypsibius dujardini.</title>
        <authorList>
            <person name="Yoshida Y."/>
            <person name="Koutsovoulos G."/>
            <person name="Laetsch D."/>
            <person name="Stevens L."/>
            <person name="Kumar S."/>
            <person name="Horikawa D."/>
            <person name="Ishino K."/>
            <person name="Komine S."/>
            <person name="Tomita M."/>
            <person name="Blaxter M."/>
            <person name="Arakawa K."/>
        </authorList>
    </citation>
    <scope>NUCLEOTIDE SEQUENCE [LARGE SCALE GENOMIC DNA]</scope>
    <source>
        <strain evidence="10">Z151</strain>
    </source>
</reference>
<dbReference type="FunFam" id="1.20.1270.60:FF:000013">
    <property type="entry name" value="Amphiphysin isoform 2"/>
    <property type="match status" value="1"/>
</dbReference>
<dbReference type="AlphaFoldDB" id="A0A1W0XEB5"/>
<keyword evidence="3" id="KW-0728">SH3 domain</keyword>
<keyword evidence="6" id="KW-0472">Membrane</keyword>
<sequence>MDSKPAPKSAGDNFVKGLRKISLRSKERILEKLGKSEQTQDELFDEYVNNITKQQNNALRLQKEVKNYVACVKAMAVASKSLHDVIGELYESEWAGQGQIKAEEERLQTLRADRTKNIGEDILNDMQHYLNQFPEAKAKVAKRNRKLVDFDGARYSLSAVVNAPKKNEFKIAKAKDELHTMQKLYEDLNDELHRELPALYDSRLGFYGHTLKAIWQAETNYHADAALCFKDLSDIADKLSEEGKGSYKHIHVPSASSASAVGGGTGKRPVISGPIRQDSTNSPAVDNKDVDFRRSGNGPDLDVHFRAKTASPTPLPNQNGDSNIASGSTSEKGSSLETGHSDSPAPAAVERTASSRMYPVLPVVDPNAAEVRVVKKHNRLASLPSSDDDDAFVDVPEATSPDLKLAAAGALGDSAKSAAHSSETHVRDLPGGHAINVKVERKVKATNPYMAEDADELSFDKGEIILVVPYENPDEQVRNH</sequence>
<feature type="compositionally biased region" description="Polar residues" evidence="7">
    <location>
        <begin position="310"/>
        <end position="338"/>
    </location>
</feature>
<comment type="caution">
    <text evidence="9">The sequence shown here is derived from an EMBL/GenBank/DDBJ whole genome shotgun (WGS) entry which is preliminary data.</text>
</comment>
<dbReference type="Pfam" id="PF03114">
    <property type="entry name" value="BAR"/>
    <property type="match status" value="1"/>
</dbReference>
<evidence type="ECO:0000313" key="10">
    <source>
        <dbReference type="Proteomes" id="UP000192578"/>
    </source>
</evidence>
<evidence type="ECO:0000313" key="9">
    <source>
        <dbReference type="EMBL" id="OQV25785.1"/>
    </source>
</evidence>
<feature type="domain" description="BAR" evidence="8">
    <location>
        <begin position="29"/>
        <end position="248"/>
    </location>
</feature>
<dbReference type="PANTHER" id="PTHR46514:SF3">
    <property type="entry name" value="AMPHIPHYSIN"/>
    <property type="match status" value="1"/>
</dbReference>
<dbReference type="PRINTS" id="PR01251">
    <property type="entry name" value="AMPHIPHYSIN"/>
</dbReference>
<dbReference type="SUPFAM" id="SSF50044">
    <property type="entry name" value="SH3-domain"/>
    <property type="match status" value="1"/>
</dbReference>
<dbReference type="InterPro" id="IPR003005">
    <property type="entry name" value="Amphiphysin"/>
</dbReference>
<dbReference type="SMART" id="SM00721">
    <property type="entry name" value="BAR"/>
    <property type="match status" value="1"/>
</dbReference>
<dbReference type="GO" id="GO:0012505">
    <property type="term" value="C:endomembrane system"/>
    <property type="evidence" value="ECO:0007669"/>
    <property type="project" value="UniProtKB-SubCell"/>
</dbReference>
<dbReference type="PROSITE" id="PS51021">
    <property type="entry name" value="BAR"/>
    <property type="match status" value="1"/>
</dbReference>
<keyword evidence="5" id="KW-0175">Coiled coil</keyword>
<dbReference type="OrthoDB" id="446293at2759"/>
<dbReference type="Proteomes" id="UP000192578">
    <property type="component" value="Unassembled WGS sequence"/>
</dbReference>
<evidence type="ECO:0000256" key="4">
    <source>
        <dbReference type="ARBA" id="ARBA00022490"/>
    </source>
</evidence>
<dbReference type="Pfam" id="PF00018">
    <property type="entry name" value="SH3_1"/>
    <property type="match status" value="1"/>
</dbReference>
<gene>
    <name evidence="9" type="ORF">BV898_00710</name>
</gene>
<evidence type="ECO:0000259" key="8">
    <source>
        <dbReference type="PROSITE" id="PS51021"/>
    </source>
</evidence>
<dbReference type="InterPro" id="IPR027267">
    <property type="entry name" value="AH/BAR_dom_sf"/>
</dbReference>
<evidence type="ECO:0000256" key="7">
    <source>
        <dbReference type="SAM" id="MobiDB-lite"/>
    </source>
</evidence>
<dbReference type="Gene3D" id="2.30.30.40">
    <property type="entry name" value="SH3 Domains"/>
    <property type="match status" value="1"/>
</dbReference>
<dbReference type="SUPFAM" id="SSF103657">
    <property type="entry name" value="BAR/IMD domain-like"/>
    <property type="match status" value="1"/>
</dbReference>
<protein>
    <submittedName>
        <fullName evidence="9">Amphiphysin</fullName>
    </submittedName>
</protein>
<dbReference type="EMBL" id="MTYJ01000002">
    <property type="protein sequence ID" value="OQV25785.1"/>
    <property type="molecule type" value="Genomic_DNA"/>
</dbReference>
<keyword evidence="10" id="KW-1185">Reference proteome</keyword>
<evidence type="ECO:0000256" key="1">
    <source>
        <dbReference type="ARBA" id="ARBA00004308"/>
    </source>
</evidence>